<organism evidence="2 3">
    <name type="scientific">Bactrocera dorsalis</name>
    <name type="common">Oriental fruit fly</name>
    <name type="synonym">Dacus dorsalis</name>
    <dbReference type="NCBI Taxonomy" id="27457"/>
    <lineage>
        <taxon>Eukaryota</taxon>
        <taxon>Metazoa</taxon>
        <taxon>Ecdysozoa</taxon>
        <taxon>Arthropoda</taxon>
        <taxon>Hexapoda</taxon>
        <taxon>Insecta</taxon>
        <taxon>Pterygota</taxon>
        <taxon>Neoptera</taxon>
        <taxon>Endopterygota</taxon>
        <taxon>Diptera</taxon>
        <taxon>Brachycera</taxon>
        <taxon>Muscomorpha</taxon>
        <taxon>Tephritoidea</taxon>
        <taxon>Tephritidae</taxon>
        <taxon>Bactrocera</taxon>
        <taxon>Bactrocera</taxon>
    </lineage>
</organism>
<protein>
    <submittedName>
        <fullName evidence="3">Homeobox protein 2-like</fullName>
    </submittedName>
</protein>
<evidence type="ECO:0000313" key="3">
    <source>
        <dbReference type="RefSeq" id="XP_049315756.1"/>
    </source>
</evidence>
<feature type="compositionally biased region" description="Low complexity" evidence="1">
    <location>
        <begin position="246"/>
        <end position="273"/>
    </location>
</feature>
<feature type="region of interest" description="Disordered" evidence="1">
    <location>
        <begin position="219"/>
        <end position="275"/>
    </location>
</feature>
<evidence type="ECO:0000313" key="2">
    <source>
        <dbReference type="Proteomes" id="UP001652620"/>
    </source>
</evidence>
<sequence>MATESNQPTHLTGSELIKEASRIKEFTGKDYDLSSFIREVELILPLFNNNIAMQRFIFERYVKNKIQGPALAAIRTLGQEATWPEIKEEPIKNFGIKETYHNLYHQAVNLRNYNVSNYFYNLRNILDKLNTKYEQDNNKPPEFNPSINESLILKTFLNGIEPNLASIIYSRNITCLRSGYYLLEETGMVKRYDGRPNLQNRFIPNNRQQSQYLPQHRVPQNNNLQTSTNNNNSNNPYNNSGQLRQNNNSPNNNSGLFRQQFQNSQRTRQSQNNKVTQMEVDHIETNDGEEVNFQYQAENIVYR</sequence>
<keyword evidence="2" id="KW-1185">Reference proteome</keyword>
<proteinExistence type="predicted"/>
<feature type="compositionally biased region" description="Low complexity" evidence="1">
    <location>
        <begin position="219"/>
        <end position="239"/>
    </location>
</feature>
<evidence type="ECO:0000256" key="1">
    <source>
        <dbReference type="SAM" id="MobiDB-lite"/>
    </source>
</evidence>
<name>A0ABM3K2R0_BACDO</name>
<accession>A0ABM3K2R0</accession>
<reference evidence="3" key="1">
    <citation type="submission" date="2025-08" db="UniProtKB">
        <authorList>
            <consortium name="RefSeq"/>
        </authorList>
    </citation>
    <scope>IDENTIFICATION</scope>
    <source>
        <tissue evidence="3">Adult</tissue>
    </source>
</reference>
<dbReference type="RefSeq" id="XP_049315756.1">
    <property type="nucleotide sequence ID" value="XM_049459799.1"/>
</dbReference>
<dbReference type="GeneID" id="125779158"/>
<gene>
    <name evidence="3" type="primary">LOC125779158</name>
</gene>
<dbReference type="Proteomes" id="UP001652620">
    <property type="component" value="Chromosome 6"/>
</dbReference>